<accession>A0A1F7S5U9</accession>
<dbReference type="InterPro" id="IPR003961">
    <property type="entry name" value="FN3_dom"/>
</dbReference>
<feature type="transmembrane region" description="Helical" evidence="1">
    <location>
        <begin position="232"/>
        <end position="253"/>
    </location>
</feature>
<evidence type="ECO:0000313" key="4">
    <source>
        <dbReference type="Proteomes" id="UP000179266"/>
    </source>
</evidence>
<dbReference type="Pfam" id="PF20539">
    <property type="entry name" value="DUF6754"/>
    <property type="match status" value="1"/>
</dbReference>
<dbReference type="CDD" id="cd00063">
    <property type="entry name" value="FN3"/>
    <property type="match status" value="1"/>
</dbReference>
<name>A0A1F7S5U9_9BACT</name>
<feature type="transmembrane region" description="Helical" evidence="1">
    <location>
        <begin position="177"/>
        <end position="198"/>
    </location>
</feature>
<dbReference type="AlphaFoldDB" id="A0A1F7S5U9"/>
<gene>
    <name evidence="3" type="ORF">A2161_13855</name>
</gene>
<protein>
    <recommendedName>
        <fullName evidence="2">DUF6754 domain-containing protein</fullName>
    </recommendedName>
</protein>
<keyword evidence="1" id="KW-1133">Transmembrane helix</keyword>
<feature type="domain" description="DUF6754" evidence="2">
    <location>
        <begin position="172"/>
        <end position="426"/>
    </location>
</feature>
<feature type="transmembrane region" description="Helical" evidence="1">
    <location>
        <begin position="16"/>
        <end position="34"/>
    </location>
</feature>
<reference evidence="3 4" key="1">
    <citation type="journal article" date="2016" name="Nat. Commun.">
        <title>Thousands of microbial genomes shed light on interconnected biogeochemical processes in an aquifer system.</title>
        <authorList>
            <person name="Anantharaman K."/>
            <person name="Brown C.T."/>
            <person name="Hug L.A."/>
            <person name="Sharon I."/>
            <person name="Castelle C.J."/>
            <person name="Probst A.J."/>
            <person name="Thomas B.C."/>
            <person name="Singh A."/>
            <person name="Wilkins M.J."/>
            <person name="Karaoz U."/>
            <person name="Brodie E.L."/>
            <person name="Williams K.H."/>
            <person name="Hubbard S.S."/>
            <person name="Banfield J.F."/>
        </authorList>
    </citation>
    <scope>NUCLEOTIDE SEQUENCE [LARGE SCALE GENOMIC DNA]</scope>
</reference>
<sequence>MLALIRESLVFGSKNLTILFLVTILVLFPTILILPTRLSAQSSDAAMVPGSVPSPAPPVNVHAKDVPNDSGKSIEITWDLSADDGTGNFSVLNYKIMRAESPDGDFIAVGEVDARKNSYTDVDHSEEPATEFDLRKDHLKIELKNSHDYYYKVLACGSVCSESVIAGPVKAKAQWFYFNKITILWFSLLFCSVTFITIHRARRGAELYIRPIGGIAAVDEAIGRATEMGRPILYLLGLGTAADVATLASFTILERVAKRVAEYQTKVIVPCYEPTVMIVAQEVVKNAYLAAGYPDAYDEDDVFFVTMDQFSYTAAVNGLMLRERPSANFYLGMFYAESLILAETGFVAGSIQIAGTDEITQIPFFIAACDFTLIGEELYAASAYLSRDPPLLGALKSQDFGKALVALFIIIGIILASFGLEWFAAIFNYID</sequence>
<organism evidence="3 4">
    <name type="scientific">Candidatus Schekmanbacteria bacterium RBG_13_48_7</name>
    <dbReference type="NCBI Taxonomy" id="1817878"/>
    <lineage>
        <taxon>Bacteria</taxon>
        <taxon>Candidatus Schekmaniibacteriota</taxon>
    </lineage>
</organism>
<feature type="transmembrane region" description="Helical" evidence="1">
    <location>
        <begin position="404"/>
        <end position="430"/>
    </location>
</feature>
<dbReference type="EMBL" id="MGDD01000022">
    <property type="protein sequence ID" value="OGL49162.1"/>
    <property type="molecule type" value="Genomic_DNA"/>
</dbReference>
<keyword evidence="1" id="KW-0812">Transmembrane</keyword>
<dbReference type="Gene3D" id="2.60.40.10">
    <property type="entry name" value="Immunoglobulins"/>
    <property type="match status" value="1"/>
</dbReference>
<dbReference type="InterPro" id="IPR046642">
    <property type="entry name" value="DUF6754"/>
</dbReference>
<evidence type="ECO:0000313" key="3">
    <source>
        <dbReference type="EMBL" id="OGL49162.1"/>
    </source>
</evidence>
<dbReference type="InterPro" id="IPR036116">
    <property type="entry name" value="FN3_sf"/>
</dbReference>
<dbReference type="SUPFAM" id="SSF49265">
    <property type="entry name" value="Fibronectin type III"/>
    <property type="match status" value="1"/>
</dbReference>
<evidence type="ECO:0000259" key="2">
    <source>
        <dbReference type="Pfam" id="PF20539"/>
    </source>
</evidence>
<comment type="caution">
    <text evidence="3">The sequence shown here is derived from an EMBL/GenBank/DDBJ whole genome shotgun (WGS) entry which is preliminary data.</text>
</comment>
<keyword evidence="1" id="KW-0472">Membrane</keyword>
<dbReference type="Proteomes" id="UP000179266">
    <property type="component" value="Unassembled WGS sequence"/>
</dbReference>
<proteinExistence type="predicted"/>
<evidence type="ECO:0000256" key="1">
    <source>
        <dbReference type="SAM" id="Phobius"/>
    </source>
</evidence>
<dbReference type="InterPro" id="IPR013783">
    <property type="entry name" value="Ig-like_fold"/>
</dbReference>